<dbReference type="Gene3D" id="2.160.20.80">
    <property type="entry name" value="E3 ubiquitin-protein ligase SopA"/>
    <property type="match status" value="2"/>
</dbReference>
<accession>A0A977L4V8</accession>
<feature type="transmembrane region" description="Helical" evidence="1">
    <location>
        <begin position="34"/>
        <end position="51"/>
    </location>
</feature>
<organism evidence="2">
    <name type="scientific">Woronichinia naegeliana WA131</name>
    <dbReference type="NCBI Taxonomy" id="2824559"/>
    <lineage>
        <taxon>Bacteria</taxon>
        <taxon>Bacillati</taxon>
        <taxon>Cyanobacteriota</taxon>
        <taxon>Cyanophyceae</taxon>
        <taxon>Synechococcales</taxon>
        <taxon>Coelosphaeriaceae</taxon>
        <taxon>Woronichinia</taxon>
    </lineage>
</organism>
<feature type="transmembrane region" description="Helical" evidence="1">
    <location>
        <begin position="145"/>
        <end position="165"/>
    </location>
</feature>
<feature type="transmembrane region" description="Helical" evidence="1">
    <location>
        <begin position="177"/>
        <end position="196"/>
    </location>
</feature>
<proteinExistence type="predicted"/>
<dbReference type="EMBL" id="CP073041">
    <property type="protein sequence ID" value="UXE64656.1"/>
    <property type="molecule type" value="Genomic_DNA"/>
</dbReference>
<keyword evidence="1" id="KW-1133">Transmembrane helix</keyword>
<dbReference type="Proteomes" id="UP001065613">
    <property type="component" value="Chromosome"/>
</dbReference>
<dbReference type="KEGG" id="wna:KA717_13860"/>
<keyword evidence="1" id="KW-0812">Transmembrane</keyword>
<dbReference type="PANTHER" id="PTHR14136:SF17">
    <property type="entry name" value="BTB_POZ DOMAIN-CONTAINING PROTEIN KCTD9"/>
    <property type="match status" value="1"/>
</dbReference>
<evidence type="ECO:0000256" key="1">
    <source>
        <dbReference type="SAM" id="Phobius"/>
    </source>
</evidence>
<feature type="transmembrane region" description="Helical" evidence="1">
    <location>
        <begin position="58"/>
        <end position="78"/>
    </location>
</feature>
<feature type="transmembrane region" description="Helical" evidence="1">
    <location>
        <begin position="84"/>
        <end position="111"/>
    </location>
</feature>
<dbReference type="SUPFAM" id="SSF141571">
    <property type="entry name" value="Pentapeptide repeat-like"/>
    <property type="match status" value="1"/>
</dbReference>
<keyword evidence="1" id="KW-0472">Membrane</keyword>
<reference evidence="2" key="1">
    <citation type="submission" date="2021-04" db="EMBL/GenBank/DDBJ databases">
        <title>Genome sequence of Woronichinia naegeliana from Washington state freshwater lake bloom.</title>
        <authorList>
            <person name="Dreher T.W."/>
        </authorList>
    </citation>
    <scope>NUCLEOTIDE SEQUENCE</scope>
    <source>
        <strain evidence="2">WA131</strain>
    </source>
</reference>
<protein>
    <submittedName>
        <fullName evidence="2">Pentapeptide repeat-containing protein</fullName>
    </submittedName>
</protein>
<dbReference type="Pfam" id="PF00805">
    <property type="entry name" value="Pentapeptide"/>
    <property type="match status" value="2"/>
</dbReference>
<sequence length="464" mass="50407">MAALVLMIISSFFSTINSILISYLFDESRTDIQIASWVSLIFLLFFCVFTWRKNILAGAMAGAVAVAIVGALSSLLVAEAGGGILVAGGVAITLALVAGVSVAIMATVLALVGVERAVVGIAGTVIVTVAGGVGVASLRVGVREVATAVVVTLTLFFCYTGWLTLKKEHRDPWLRRIVIAFAGLGGTSFFHANLTATDFTGATLKSTNFNQAILNKTIFKQAIKLELARPGKTLLVNPQVRELLINPSTGAGQDLSKADLRGANLDGANLQKTNLQLADLSQASFKYANLREANLTEVNAVNADLSHATLTGACVENWNIDATTQLENIDCQYVYLLNNQKERRPSSGEFEPGEFTQLFEEVFDTVDLIFRDGMDWKALMNTFKEVQVQNEDTPLQVQAIENKGNGVFIVKVHVPPDANKEKIHQELTEIYQIKAQLTAQDEQLKFLREQNTDLMQIIKIQANN</sequence>
<feature type="transmembrane region" description="Helical" evidence="1">
    <location>
        <begin position="118"/>
        <end position="139"/>
    </location>
</feature>
<name>A0A977L4V8_9CYAN</name>
<gene>
    <name evidence="2" type="ORF">KA717_13860</name>
</gene>
<dbReference type="AlphaFoldDB" id="A0A977L4V8"/>
<dbReference type="InterPro" id="IPR001646">
    <property type="entry name" value="5peptide_repeat"/>
</dbReference>
<dbReference type="PANTHER" id="PTHR14136">
    <property type="entry name" value="BTB_POZ DOMAIN-CONTAINING PROTEIN KCTD9"/>
    <property type="match status" value="1"/>
</dbReference>
<dbReference type="InterPro" id="IPR051082">
    <property type="entry name" value="Pentapeptide-BTB/POZ_domain"/>
</dbReference>
<evidence type="ECO:0000313" key="2">
    <source>
        <dbReference type="EMBL" id="UXE64656.1"/>
    </source>
</evidence>